<dbReference type="STRING" id="1149755.A0A2J6R9T4"/>
<sequence length="539" mass="58915">MTDLEDIQERLLEEFSENLDSSAVLAILSDYNLSNPAELEAARQLLRALSSDVATEEATGFDPSGSSRPNLLTSDLGSGREDDESVSARSQQAWRSETDGTSLSQELSALDLEGLEFSDSGGATSRDESPEKPLNSELDGLDERGKEAALVSIFPALKPFDIKWTLKKCKGDAGLAIDELMTQSFLEESGSRHRGIEAFYDNGLSSRQRKAKGKKRRGRTTKEDAELTELNPASPLQSKWDLGRQDVEFLASKTGMPMQQVSSMYHKNSGSIRTTIAAIVDAHASLKMESDDPMIQINASELRQDFPSISTSDLESLVQLTYPSTSNARELAKALTSRPIDSKPSIQLEFRRAPVDLSSDSTTIKPKLSNGVYREGSMSATELASTFSKARDTAYIQAHAAYRKGKSDPLMGGAAAYYSQLGREHDARTKSAESAAADAMVSMQNSRTELDLHGVNVKDAVRISREKVTTWWHELNEQRVGTIDTRRIGEGYQIITGKGNHSDGKGKLGPAVGKMLIREGWKVEVRGGRLVVMGVANKR</sequence>
<dbReference type="InterPro" id="IPR058864">
    <property type="entry name" value="UBA_10"/>
</dbReference>
<proteinExistence type="predicted"/>
<keyword evidence="4" id="KW-1185">Reference proteome</keyword>
<dbReference type="AlphaFoldDB" id="A0A2J6R9T4"/>
<dbReference type="InterPro" id="IPR013899">
    <property type="entry name" value="DUF1771"/>
</dbReference>
<feature type="compositionally biased region" description="Basic residues" evidence="1">
    <location>
        <begin position="207"/>
        <end position="219"/>
    </location>
</feature>
<feature type="region of interest" description="Disordered" evidence="1">
    <location>
        <begin position="118"/>
        <end position="141"/>
    </location>
</feature>
<evidence type="ECO:0000313" key="4">
    <source>
        <dbReference type="Proteomes" id="UP000235786"/>
    </source>
</evidence>
<feature type="region of interest" description="Disordered" evidence="1">
    <location>
        <begin position="207"/>
        <end position="226"/>
    </location>
</feature>
<evidence type="ECO:0000259" key="2">
    <source>
        <dbReference type="PROSITE" id="PS50828"/>
    </source>
</evidence>
<feature type="region of interest" description="Disordered" evidence="1">
    <location>
        <begin position="53"/>
        <end position="102"/>
    </location>
</feature>
<dbReference type="EMBL" id="KZ613952">
    <property type="protein sequence ID" value="PMD35270.1"/>
    <property type="molecule type" value="Genomic_DNA"/>
</dbReference>
<dbReference type="OrthoDB" id="443981at2759"/>
<feature type="compositionally biased region" description="Polar residues" evidence="1">
    <location>
        <begin position="64"/>
        <end position="76"/>
    </location>
</feature>
<evidence type="ECO:0000313" key="3">
    <source>
        <dbReference type="EMBL" id="PMD35270.1"/>
    </source>
</evidence>
<dbReference type="Pfam" id="PF08590">
    <property type="entry name" value="DUF1771"/>
    <property type="match status" value="1"/>
</dbReference>
<reference evidence="3 4" key="1">
    <citation type="submission" date="2016-04" db="EMBL/GenBank/DDBJ databases">
        <title>A degradative enzymes factory behind the ericoid mycorrhizal symbiosis.</title>
        <authorList>
            <consortium name="DOE Joint Genome Institute"/>
            <person name="Martino E."/>
            <person name="Morin E."/>
            <person name="Grelet G."/>
            <person name="Kuo A."/>
            <person name="Kohler A."/>
            <person name="Daghino S."/>
            <person name="Barry K."/>
            <person name="Choi C."/>
            <person name="Cichocki N."/>
            <person name="Clum A."/>
            <person name="Copeland A."/>
            <person name="Hainaut M."/>
            <person name="Haridas S."/>
            <person name="Labutti K."/>
            <person name="Lindquist E."/>
            <person name="Lipzen A."/>
            <person name="Khouja H.-R."/>
            <person name="Murat C."/>
            <person name="Ohm R."/>
            <person name="Olson A."/>
            <person name="Spatafora J."/>
            <person name="Veneault-Fourrey C."/>
            <person name="Henrissat B."/>
            <person name="Grigoriev I."/>
            <person name="Martin F."/>
            <person name="Perotto S."/>
        </authorList>
    </citation>
    <scope>NUCLEOTIDE SEQUENCE [LARGE SCALE GENOMIC DNA]</scope>
    <source>
        <strain evidence="3 4">F</strain>
    </source>
</reference>
<name>A0A2J6R9T4_HYAVF</name>
<gene>
    <name evidence="3" type="ORF">L207DRAFT_495512</name>
</gene>
<feature type="domain" description="Smr" evidence="2">
    <location>
        <begin position="450"/>
        <end position="535"/>
    </location>
</feature>
<dbReference type="SUPFAM" id="SSF160443">
    <property type="entry name" value="SMR domain-like"/>
    <property type="match status" value="1"/>
</dbReference>
<protein>
    <recommendedName>
        <fullName evidence="2">Smr domain-containing protein</fullName>
    </recommendedName>
</protein>
<dbReference type="InterPro" id="IPR052772">
    <property type="entry name" value="Endo/PolyKinase_Domain-Protein"/>
</dbReference>
<dbReference type="CDD" id="cd14279">
    <property type="entry name" value="CUE"/>
    <property type="match status" value="1"/>
</dbReference>
<dbReference type="GO" id="GO:0004519">
    <property type="term" value="F:endonuclease activity"/>
    <property type="evidence" value="ECO:0007669"/>
    <property type="project" value="TreeGrafter"/>
</dbReference>
<dbReference type="PANTHER" id="PTHR46535">
    <property type="entry name" value="NEDD4-BINDING PROTEIN 2"/>
    <property type="match status" value="1"/>
</dbReference>
<dbReference type="InterPro" id="IPR002625">
    <property type="entry name" value="Smr_dom"/>
</dbReference>
<dbReference type="PROSITE" id="PS50828">
    <property type="entry name" value="SMR"/>
    <property type="match status" value="1"/>
</dbReference>
<feature type="compositionally biased region" description="Polar residues" evidence="1">
    <location>
        <begin position="87"/>
        <end position="102"/>
    </location>
</feature>
<dbReference type="PANTHER" id="PTHR46535:SF1">
    <property type="entry name" value="NEDD4-BINDING PROTEIN 2"/>
    <property type="match status" value="1"/>
</dbReference>
<evidence type="ECO:0000256" key="1">
    <source>
        <dbReference type="SAM" id="MobiDB-lite"/>
    </source>
</evidence>
<accession>A0A2J6R9T4</accession>
<dbReference type="GO" id="GO:0005634">
    <property type="term" value="C:nucleus"/>
    <property type="evidence" value="ECO:0007669"/>
    <property type="project" value="TreeGrafter"/>
</dbReference>
<organism evidence="3 4">
    <name type="scientific">Hyaloscypha variabilis (strain UAMH 11265 / GT02V1 / F)</name>
    <name type="common">Meliniomyces variabilis</name>
    <dbReference type="NCBI Taxonomy" id="1149755"/>
    <lineage>
        <taxon>Eukaryota</taxon>
        <taxon>Fungi</taxon>
        <taxon>Dikarya</taxon>
        <taxon>Ascomycota</taxon>
        <taxon>Pezizomycotina</taxon>
        <taxon>Leotiomycetes</taxon>
        <taxon>Helotiales</taxon>
        <taxon>Hyaloscyphaceae</taxon>
        <taxon>Hyaloscypha</taxon>
        <taxon>Hyaloscypha variabilis</taxon>
    </lineage>
</organism>
<dbReference type="Proteomes" id="UP000235786">
    <property type="component" value="Unassembled WGS sequence"/>
</dbReference>
<dbReference type="Pfam" id="PF26286">
    <property type="entry name" value="UBA_10"/>
    <property type="match status" value="1"/>
</dbReference>
<dbReference type="InterPro" id="IPR036063">
    <property type="entry name" value="Smr_dom_sf"/>
</dbReference>
<dbReference type="SMART" id="SM01162">
    <property type="entry name" value="DUF1771"/>
    <property type="match status" value="1"/>
</dbReference>
<dbReference type="Gene3D" id="3.30.1370.110">
    <property type="match status" value="1"/>
</dbReference>